<dbReference type="PROSITE" id="PS00862">
    <property type="entry name" value="OX2_COVAL_FAD"/>
    <property type="match status" value="1"/>
</dbReference>
<dbReference type="InterPro" id="IPR006093">
    <property type="entry name" value="Oxy_OxRdtase_FAD_BS"/>
</dbReference>
<evidence type="ECO:0008006" key="7">
    <source>
        <dbReference type="Google" id="ProtNLM"/>
    </source>
</evidence>
<accession>A0A8H3ENV7</accession>
<dbReference type="InterPro" id="IPR016169">
    <property type="entry name" value="FAD-bd_PCMH_sub2"/>
</dbReference>
<evidence type="ECO:0000256" key="3">
    <source>
        <dbReference type="ARBA" id="ARBA00022827"/>
    </source>
</evidence>
<protein>
    <recommendedName>
        <fullName evidence="7">FAD-binding PCMH-type domain-containing protein</fullName>
    </recommendedName>
</protein>
<evidence type="ECO:0000313" key="5">
    <source>
        <dbReference type="EMBL" id="CAF9907843.1"/>
    </source>
</evidence>
<keyword evidence="4" id="KW-0560">Oxidoreductase</keyword>
<name>A0A8H3ENV7_9LECA</name>
<dbReference type="EMBL" id="CAJPDS010000006">
    <property type="protein sequence ID" value="CAF9907843.1"/>
    <property type="molecule type" value="Genomic_DNA"/>
</dbReference>
<keyword evidence="3" id="KW-0274">FAD</keyword>
<evidence type="ECO:0000256" key="4">
    <source>
        <dbReference type="ARBA" id="ARBA00023002"/>
    </source>
</evidence>
<gene>
    <name evidence="5" type="ORF">HETSPECPRED_007918</name>
</gene>
<dbReference type="PANTHER" id="PTHR42973">
    <property type="entry name" value="BINDING OXIDOREDUCTASE, PUTATIVE (AFU_ORTHOLOGUE AFUA_1G17690)-RELATED"/>
    <property type="match status" value="1"/>
</dbReference>
<dbReference type="InterPro" id="IPR050416">
    <property type="entry name" value="FAD-linked_Oxidoreductase"/>
</dbReference>
<keyword evidence="2" id="KW-0285">Flavoprotein</keyword>
<comment type="caution">
    <text evidence="5">The sequence shown here is derived from an EMBL/GenBank/DDBJ whole genome shotgun (WGS) entry which is preliminary data.</text>
</comment>
<evidence type="ECO:0000313" key="6">
    <source>
        <dbReference type="Proteomes" id="UP000664521"/>
    </source>
</evidence>
<dbReference type="Proteomes" id="UP000664521">
    <property type="component" value="Unassembled WGS sequence"/>
</dbReference>
<dbReference type="OrthoDB" id="2151789at2759"/>
<evidence type="ECO:0000256" key="2">
    <source>
        <dbReference type="ARBA" id="ARBA00022630"/>
    </source>
</evidence>
<dbReference type="InterPro" id="IPR036318">
    <property type="entry name" value="FAD-bd_PCMH-like_sf"/>
</dbReference>
<dbReference type="SUPFAM" id="SSF56176">
    <property type="entry name" value="FAD-binding/transporter-associated domain-like"/>
    <property type="match status" value="1"/>
</dbReference>
<dbReference type="Gene3D" id="3.30.465.10">
    <property type="match status" value="2"/>
</dbReference>
<evidence type="ECO:0000256" key="1">
    <source>
        <dbReference type="ARBA" id="ARBA00005466"/>
    </source>
</evidence>
<dbReference type="AlphaFoldDB" id="A0A8H3ENV7"/>
<comment type="similarity">
    <text evidence="1">Belongs to the oxygen-dependent FAD-linked oxidoreductase family.</text>
</comment>
<sequence length="383" mass="41509">MDYSALANALPGRVHAPGSTQYETSDSSYFAAFENELSPACIVQPQNSAEVSTVIKTIASHGLGYLAIRSGGHTPWAVDANINNGLTLDLQALTGGLSYFSAATGFDCDNVFNFKVVLASGDIVQANDKNNRDLLIGLKVGSYNFGVVTRFDLSTFKQASVYPQLVQAFSDFAESSTPDELAHIIVATSWSAGTETGVSNIYYARPVTEPPSLRPFTALQPQIFQSIRVDSLLGFAKEQSAFSKDGARQLYFTTSFRLDVQLILEARELWLDALKHIQDVPGLMLSLVFQPLTKGILSHSAQRGGNALGLAPDDGPLVITLLNSVYTDPVNDDRVVNAVLGLISRIEAAARRSGKAARYRFTNYAYRNQGVFEGYESRSVAIL</sequence>
<dbReference type="GO" id="GO:0050660">
    <property type="term" value="F:flavin adenine dinucleotide binding"/>
    <property type="evidence" value="ECO:0007669"/>
    <property type="project" value="InterPro"/>
</dbReference>
<proteinExistence type="inferred from homology"/>
<dbReference type="GO" id="GO:0016491">
    <property type="term" value="F:oxidoreductase activity"/>
    <property type="evidence" value="ECO:0007669"/>
    <property type="project" value="UniProtKB-KW"/>
</dbReference>
<organism evidence="5 6">
    <name type="scientific">Heterodermia speciosa</name>
    <dbReference type="NCBI Taxonomy" id="116794"/>
    <lineage>
        <taxon>Eukaryota</taxon>
        <taxon>Fungi</taxon>
        <taxon>Dikarya</taxon>
        <taxon>Ascomycota</taxon>
        <taxon>Pezizomycotina</taxon>
        <taxon>Lecanoromycetes</taxon>
        <taxon>OSLEUM clade</taxon>
        <taxon>Lecanoromycetidae</taxon>
        <taxon>Caliciales</taxon>
        <taxon>Physciaceae</taxon>
        <taxon>Heterodermia</taxon>
    </lineage>
</organism>
<dbReference type="PANTHER" id="PTHR42973:SF22">
    <property type="entry name" value="FAD-BINDING PCMH-TYPE DOMAIN-CONTAINING PROTEIN-RELATED"/>
    <property type="match status" value="1"/>
</dbReference>
<keyword evidence="6" id="KW-1185">Reference proteome</keyword>
<reference evidence="5" key="1">
    <citation type="submission" date="2021-03" db="EMBL/GenBank/DDBJ databases">
        <authorList>
            <person name="Tagirdzhanova G."/>
        </authorList>
    </citation>
    <scope>NUCLEOTIDE SEQUENCE</scope>
</reference>